<gene>
    <name evidence="1" type="ORF">PIB30_092334</name>
</gene>
<keyword evidence="2" id="KW-1185">Reference proteome</keyword>
<organism evidence="1 2">
    <name type="scientific">Stylosanthes scabra</name>
    <dbReference type="NCBI Taxonomy" id="79078"/>
    <lineage>
        <taxon>Eukaryota</taxon>
        <taxon>Viridiplantae</taxon>
        <taxon>Streptophyta</taxon>
        <taxon>Embryophyta</taxon>
        <taxon>Tracheophyta</taxon>
        <taxon>Spermatophyta</taxon>
        <taxon>Magnoliopsida</taxon>
        <taxon>eudicotyledons</taxon>
        <taxon>Gunneridae</taxon>
        <taxon>Pentapetalae</taxon>
        <taxon>rosids</taxon>
        <taxon>fabids</taxon>
        <taxon>Fabales</taxon>
        <taxon>Fabaceae</taxon>
        <taxon>Papilionoideae</taxon>
        <taxon>50 kb inversion clade</taxon>
        <taxon>dalbergioids sensu lato</taxon>
        <taxon>Dalbergieae</taxon>
        <taxon>Pterocarpus clade</taxon>
        <taxon>Stylosanthes</taxon>
    </lineage>
</organism>
<evidence type="ECO:0000313" key="2">
    <source>
        <dbReference type="Proteomes" id="UP001341840"/>
    </source>
</evidence>
<accession>A0ABU6SXA1</accession>
<protein>
    <submittedName>
        <fullName evidence="1">Uncharacterized protein</fullName>
    </submittedName>
</protein>
<proteinExistence type="predicted"/>
<dbReference type="EMBL" id="JASCZI010062313">
    <property type="protein sequence ID" value="MED6140353.1"/>
    <property type="molecule type" value="Genomic_DNA"/>
</dbReference>
<sequence>YSTPPFAPTAATYSLHTHNGADDINLNPSHIVDAISSNNVLSSLPTRIPLYLDSVQPQPCHSVKPRRPNLMCFSFHLYPCRCDDSKSRQSQFCADGTVVRGWALCCLVDLPR</sequence>
<reference evidence="1 2" key="1">
    <citation type="journal article" date="2023" name="Plants (Basel)">
        <title>Bridging the Gap: Combining Genomics and Transcriptomics Approaches to Understand Stylosanthes scabra, an Orphan Legume from the Brazilian Caatinga.</title>
        <authorList>
            <person name="Ferreira-Neto J.R.C."/>
            <person name="da Silva M.D."/>
            <person name="Binneck E."/>
            <person name="de Melo N.F."/>
            <person name="da Silva R.H."/>
            <person name="de Melo A.L.T.M."/>
            <person name="Pandolfi V."/>
            <person name="Bustamante F.O."/>
            <person name="Brasileiro-Vidal A.C."/>
            <person name="Benko-Iseppon A.M."/>
        </authorList>
    </citation>
    <scope>NUCLEOTIDE SEQUENCE [LARGE SCALE GENOMIC DNA]</scope>
    <source>
        <tissue evidence="1">Leaves</tissue>
    </source>
</reference>
<feature type="non-terminal residue" evidence="1">
    <location>
        <position position="1"/>
    </location>
</feature>
<comment type="caution">
    <text evidence="1">The sequence shown here is derived from an EMBL/GenBank/DDBJ whole genome shotgun (WGS) entry which is preliminary data.</text>
</comment>
<dbReference type="Proteomes" id="UP001341840">
    <property type="component" value="Unassembled WGS sequence"/>
</dbReference>
<name>A0ABU6SXA1_9FABA</name>
<evidence type="ECO:0000313" key="1">
    <source>
        <dbReference type="EMBL" id="MED6140353.1"/>
    </source>
</evidence>